<organism evidence="1 2">
    <name type="scientific">Halogeometricum rufum</name>
    <dbReference type="NCBI Taxonomy" id="553469"/>
    <lineage>
        <taxon>Archaea</taxon>
        <taxon>Methanobacteriati</taxon>
        <taxon>Methanobacteriota</taxon>
        <taxon>Stenosarchaea group</taxon>
        <taxon>Halobacteria</taxon>
        <taxon>Halobacteriales</taxon>
        <taxon>Haloferacaceae</taxon>
        <taxon>Halogeometricum</taxon>
    </lineage>
</organism>
<evidence type="ECO:0000313" key="1">
    <source>
        <dbReference type="EMBL" id="SFR62624.1"/>
    </source>
</evidence>
<accession>A0A1I6I7I5</accession>
<dbReference type="AlphaFoldDB" id="A0A1I6I7I5"/>
<dbReference type="EMBL" id="FOYT01000002">
    <property type="protein sequence ID" value="SFR62624.1"/>
    <property type="molecule type" value="Genomic_DNA"/>
</dbReference>
<name>A0A1I6I7I5_9EURY</name>
<dbReference type="Proteomes" id="UP000198531">
    <property type="component" value="Unassembled WGS sequence"/>
</dbReference>
<keyword evidence="2" id="KW-1185">Reference proteome</keyword>
<gene>
    <name evidence="1" type="ORF">SAMN04487947_2997</name>
</gene>
<protein>
    <submittedName>
        <fullName evidence="1">Uncharacterized protein</fullName>
    </submittedName>
</protein>
<sequence length="81" mass="8914">MFIRRAEDFVPLRAFRPSLEWCGRNDEGAVMADDYRHSDRLEEFTGVGRFYSASYVTLTVAVTVTGPGSKDVLAPPASAVS</sequence>
<reference evidence="2" key="1">
    <citation type="submission" date="2016-10" db="EMBL/GenBank/DDBJ databases">
        <authorList>
            <person name="Varghese N."/>
            <person name="Submissions S."/>
        </authorList>
    </citation>
    <scope>NUCLEOTIDE SEQUENCE [LARGE SCALE GENOMIC DNA]</scope>
    <source>
        <strain evidence="2">CGMCC 1.7736</strain>
    </source>
</reference>
<evidence type="ECO:0000313" key="2">
    <source>
        <dbReference type="Proteomes" id="UP000198531"/>
    </source>
</evidence>
<proteinExistence type="predicted"/>